<dbReference type="SUPFAM" id="SSF51215">
    <property type="entry name" value="Regulatory protein AraC"/>
    <property type="match status" value="1"/>
</dbReference>
<dbReference type="SUPFAM" id="SSF46689">
    <property type="entry name" value="Homeodomain-like"/>
    <property type="match status" value="2"/>
</dbReference>
<dbReference type="PANTHER" id="PTHR46796">
    <property type="entry name" value="HTH-TYPE TRANSCRIPTIONAL ACTIVATOR RHAS-RELATED"/>
    <property type="match status" value="1"/>
</dbReference>
<proteinExistence type="predicted"/>
<evidence type="ECO:0000256" key="2">
    <source>
        <dbReference type="ARBA" id="ARBA00023125"/>
    </source>
</evidence>
<evidence type="ECO:0000256" key="4">
    <source>
        <dbReference type="ARBA" id="ARBA00023163"/>
    </source>
</evidence>
<dbReference type="OrthoDB" id="282744at2"/>
<keyword evidence="4" id="KW-0804">Transcription</keyword>
<dbReference type="EMBL" id="SNZH01000005">
    <property type="protein sequence ID" value="TDR44972.1"/>
    <property type="molecule type" value="Genomic_DNA"/>
</dbReference>
<dbReference type="Proteomes" id="UP000295293">
    <property type="component" value="Unassembled WGS sequence"/>
</dbReference>
<comment type="caution">
    <text evidence="6">The sequence shown here is derived from an EMBL/GenBank/DDBJ whole genome shotgun (WGS) entry which is preliminary data.</text>
</comment>
<dbReference type="InterPro" id="IPR018062">
    <property type="entry name" value="HTH_AraC-typ_CS"/>
</dbReference>
<dbReference type="InterPro" id="IPR009057">
    <property type="entry name" value="Homeodomain-like_sf"/>
</dbReference>
<dbReference type="InterPro" id="IPR018060">
    <property type="entry name" value="HTH_AraC"/>
</dbReference>
<keyword evidence="1" id="KW-0805">Transcription regulation</keyword>
<keyword evidence="2" id="KW-0238">DNA-binding</keyword>
<organism evidence="6 7">
    <name type="scientific">Tahibacter aquaticus</name>
    <dbReference type="NCBI Taxonomy" id="520092"/>
    <lineage>
        <taxon>Bacteria</taxon>
        <taxon>Pseudomonadati</taxon>
        <taxon>Pseudomonadota</taxon>
        <taxon>Gammaproteobacteria</taxon>
        <taxon>Lysobacterales</taxon>
        <taxon>Rhodanobacteraceae</taxon>
        <taxon>Tahibacter</taxon>
    </lineage>
</organism>
<feature type="domain" description="HTH araC/xylS-type" evidence="5">
    <location>
        <begin position="198"/>
        <end position="291"/>
    </location>
</feature>
<dbReference type="Pfam" id="PF12833">
    <property type="entry name" value="HTH_18"/>
    <property type="match status" value="1"/>
</dbReference>
<accession>A0A4R6Z0E6</accession>
<dbReference type="AlphaFoldDB" id="A0A4R6Z0E6"/>
<dbReference type="GO" id="GO:0043565">
    <property type="term" value="F:sequence-specific DNA binding"/>
    <property type="evidence" value="ECO:0007669"/>
    <property type="project" value="InterPro"/>
</dbReference>
<dbReference type="GO" id="GO:0003700">
    <property type="term" value="F:DNA-binding transcription factor activity"/>
    <property type="evidence" value="ECO:0007669"/>
    <property type="project" value="InterPro"/>
</dbReference>
<evidence type="ECO:0000313" key="7">
    <source>
        <dbReference type="Proteomes" id="UP000295293"/>
    </source>
</evidence>
<sequence>MSDILYGPRFERLGQDSIVLNARARRHQVRAVQGPLSIKHVLQGEATWSIGTQRFTVDADTALLLGRDEIYDLDLAAAQPVETFVVFFSHEIEADACSTRLGRLQQLLDTPQQRRHELLPVSRRLWPSLRFQQALHELRGLGDFPPGQSGAAELRLRSLLDLMLDLRSEVRSERERLAAARPATRAELHRRVLLGKAWLDECFTQPFDLRAAARVACLAPHHFHRSFKAVLRCSPFAYVGQRRLLKARRLLQQQALSVTEVCLAVGYASLPTFTRQFRLRFGVAPGRLRRGADGAI</sequence>
<dbReference type="RefSeq" id="WP_133818480.1">
    <property type="nucleotide sequence ID" value="NZ_SNZH01000005.1"/>
</dbReference>
<gene>
    <name evidence="6" type="ORF">DFR29_105155</name>
</gene>
<dbReference type="InterPro" id="IPR050204">
    <property type="entry name" value="AraC_XylS_family_regulators"/>
</dbReference>
<dbReference type="PROSITE" id="PS01124">
    <property type="entry name" value="HTH_ARAC_FAMILY_2"/>
    <property type="match status" value="1"/>
</dbReference>
<dbReference type="SMART" id="SM00342">
    <property type="entry name" value="HTH_ARAC"/>
    <property type="match status" value="1"/>
</dbReference>
<evidence type="ECO:0000256" key="1">
    <source>
        <dbReference type="ARBA" id="ARBA00023015"/>
    </source>
</evidence>
<name>A0A4R6Z0E6_9GAMM</name>
<dbReference type="Gene3D" id="1.10.10.60">
    <property type="entry name" value="Homeodomain-like"/>
    <property type="match status" value="1"/>
</dbReference>
<dbReference type="PROSITE" id="PS00041">
    <property type="entry name" value="HTH_ARAC_FAMILY_1"/>
    <property type="match status" value="1"/>
</dbReference>
<keyword evidence="3" id="KW-0010">Activator</keyword>
<evidence type="ECO:0000313" key="6">
    <source>
        <dbReference type="EMBL" id="TDR44972.1"/>
    </source>
</evidence>
<evidence type="ECO:0000256" key="3">
    <source>
        <dbReference type="ARBA" id="ARBA00023159"/>
    </source>
</evidence>
<dbReference type="InterPro" id="IPR037923">
    <property type="entry name" value="HTH-like"/>
</dbReference>
<protein>
    <submittedName>
        <fullName evidence="6">AraC family transcriptional regulator</fullName>
    </submittedName>
</protein>
<evidence type="ECO:0000259" key="5">
    <source>
        <dbReference type="PROSITE" id="PS01124"/>
    </source>
</evidence>
<keyword evidence="7" id="KW-1185">Reference proteome</keyword>
<reference evidence="6 7" key="1">
    <citation type="submission" date="2019-03" db="EMBL/GenBank/DDBJ databases">
        <title>Genomic Encyclopedia of Type Strains, Phase IV (KMG-IV): sequencing the most valuable type-strain genomes for metagenomic binning, comparative biology and taxonomic classification.</title>
        <authorList>
            <person name="Goeker M."/>
        </authorList>
    </citation>
    <scope>NUCLEOTIDE SEQUENCE [LARGE SCALE GENOMIC DNA]</scope>
    <source>
        <strain evidence="6 7">DSM 21667</strain>
    </source>
</reference>